<dbReference type="InterPro" id="IPR056792">
    <property type="entry name" value="PRC_RimM"/>
</dbReference>
<reference evidence="7" key="1">
    <citation type="submission" date="2016-10" db="EMBL/GenBank/DDBJ databases">
        <title>Sequence of Gallionella enrichment culture.</title>
        <authorList>
            <person name="Poehlein A."/>
            <person name="Muehling M."/>
            <person name="Daniel R."/>
        </authorList>
    </citation>
    <scope>NUCLEOTIDE SEQUENCE</scope>
</reference>
<dbReference type="EMBL" id="MLJW01000001">
    <property type="protein sequence ID" value="OIR19254.1"/>
    <property type="molecule type" value="Genomic_DNA"/>
</dbReference>
<evidence type="ECO:0000313" key="7">
    <source>
        <dbReference type="EMBL" id="OIR19254.1"/>
    </source>
</evidence>
<keyword evidence="1" id="KW-0963">Cytoplasm</keyword>
<dbReference type="SUPFAM" id="SSF50346">
    <property type="entry name" value="PRC-barrel domain"/>
    <property type="match status" value="1"/>
</dbReference>
<dbReference type="Pfam" id="PF01782">
    <property type="entry name" value="RimM"/>
    <property type="match status" value="1"/>
</dbReference>
<name>A0A1J5U4M7_9ZZZZ</name>
<dbReference type="InterPro" id="IPR036976">
    <property type="entry name" value="RimM_N_sf"/>
</dbReference>
<dbReference type="PANTHER" id="PTHR33692:SF1">
    <property type="entry name" value="RIBOSOME MATURATION FACTOR RIMM"/>
    <property type="match status" value="1"/>
</dbReference>
<dbReference type="InterPro" id="IPR011033">
    <property type="entry name" value="PRC_barrel-like_sf"/>
</dbReference>
<dbReference type="AlphaFoldDB" id="A0A1J5U4M7"/>
<organism evidence="7">
    <name type="scientific">mine drainage metagenome</name>
    <dbReference type="NCBI Taxonomy" id="410659"/>
    <lineage>
        <taxon>unclassified sequences</taxon>
        <taxon>metagenomes</taxon>
        <taxon>ecological metagenomes</taxon>
    </lineage>
</organism>
<dbReference type="GO" id="GO:0006364">
    <property type="term" value="P:rRNA processing"/>
    <property type="evidence" value="ECO:0007669"/>
    <property type="project" value="UniProtKB-KW"/>
</dbReference>
<evidence type="ECO:0000256" key="3">
    <source>
        <dbReference type="ARBA" id="ARBA00022552"/>
    </source>
</evidence>
<dbReference type="InterPro" id="IPR011961">
    <property type="entry name" value="RimM"/>
</dbReference>
<dbReference type="InterPro" id="IPR009000">
    <property type="entry name" value="Transl_B-barrel_sf"/>
</dbReference>
<dbReference type="GO" id="GO:0005840">
    <property type="term" value="C:ribosome"/>
    <property type="evidence" value="ECO:0007669"/>
    <property type="project" value="InterPro"/>
</dbReference>
<feature type="domain" description="RimM N-terminal" evidence="5">
    <location>
        <begin position="11"/>
        <end position="93"/>
    </location>
</feature>
<dbReference type="HAMAP" id="MF_00014">
    <property type="entry name" value="Ribosome_mat_RimM"/>
    <property type="match status" value="1"/>
</dbReference>
<dbReference type="SUPFAM" id="SSF50447">
    <property type="entry name" value="Translation proteins"/>
    <property type="match status" value="1"/>
</dbReference>
<keyword evidence="4" id="KW-0143">Chaperone</keyword>
<dbReference type="GO" id="GO:0043022">
    <property type="term" value="F:ribosome binding"/>
    <property type="evidence" value="ECO:0007669"/>
    <property type="project" value="InterPro"/>
</dbReference>
<comment type="caution">
    <text evidence="7">The sequence shown here is derived from an EMBL/GenBank/DDBJ whole genome shotgun (WGS) entry which is preliminary data.</text>
</comment>
<evidence type="ECO:0000256" key="1">
    <source>
        <dbReference type="ARBA" id="ARBA00022490"/>
    </source>
</evidence>
<protein>
    <submittedName>
        <fullName evidence="7">Ribosome maturation factor RimM</fullName>
    </submittedName>
</protein>
<keyword evidence="2" id="KW-0690">Ribosome biogenesis</keyword>
<dbReference type="Gene3D" id="2.40.30.60">
    <property type="entry name" value="RimM"/>
    <property type="match status" value="1"/>
</dbReference>
<sequence>MGVNEASPMVVMGKVVAAQGIQGWVKVQTFTEYLDSLLDYDTWYLGNEQAWRPLEVLEANVHGGKVVIARLQGIADRTAAEKCKGMLIAIPRSELPEQEEGEYYWSDLIGLTVENLAGEVFGTVDSLLETGANDVLVIKGASGETLIPFIASVIQQVDLKHKTIRVDWQADYLK</sequence>
<evidence type="ECO:0000256" key="4">
    <source>
        <dbReference type="ARBA" id="ARBA00023186"/>
    </source>
</evidence>
<dbReference type="Gene3D" id="2.30.30.240">
    <property type="entry name" value="PRC-barrel domain"/>
    <property type="match status" value="1"/>
</dbReference>
<dbReference type="PANTHER" id="PTHR33692">
    <property type="entry name" value="RIBOSOME MATURATION FACTOR RIMM"/>
    <property type="match status" value="1"/>
</dbReference>
<evidence type="ECO:0000259" key="5">
    <source>
        <dbReference type="Pfam" id="PF01782"/>
    </source>
</evidence>
<dbReference type="NCBIfam" id="TIGR02273">
    <property type="entry name" value="16S_RimM"/>
    <property type="match status" value="1"/>
</dbReference>
<dbReference type="Pfam" id="PF24986">
    <property type="entry name" value="PRC_RimM"/>
    <property type="match status" value="1"/>
</dbReference>
<evidence type="ECO:0000259" key="6">
    <source>
        <dbReference type="Pfam" id="PF24986"/>
    </source>
</evidence>
<dbReference type="InterPro" id="IPR002676">
    <property type="entry name" value="RimM_N"/>
</dbReference>
<gene>
    <name evidence="7" type="primary">rimM_1</name>
    <name evidence="7" type="ORF">GALL_01330</name>
</gene>
<feature type="domain" description="Ribosome maturation factor RimM PRC barrel" evidence="6">
    <location>
        <begin position="105"/>
        <end position="171"/>
    </location>
</feature>
<proteinExistence type="inferred from homology"/>
<evidence type="ECO:0000256" key="2">
    <source>
        <dbReference type="ARBA" id="ARBA00022517"/>
    </source>
</evidence>
<accession>A0A1J5U4M7</accession>
<keyword evidence="3" id="KW-0698">rRNA processing</keyword>